<evidence type="ECO:0000256" key="1">
    <source>
        <dbReference type="ARBA" id="ARBA00022679"/>
    </source>
</evidence>
<comment type="function">
    <text evidence="5">Catalyzes the reversible transfer of the terminal phosphate group between ATP and AMP. Plays an important role in cellular energy homeostasis and in adenine nucleotide metabolism.</text>
</comment>
<feature type="binding site" evidence="5">
    <location>
        <position position="31"/>
    </location>
    <ligand>
        <name>AMP</name>
        <dbReference type="ChEBI" id="CHEBI:456215"/>
    </ligand>
</feature>
<gene>
    <name evidence="5" type="primary">adk</name>
    <name evidence="9" type="ORF">SAMN06296036_101194</name>
</gene>
<keyword evidence="5" id="KW-0963">Cytoplasm</keyword>
<feature type="binding site" evidence="5">
    <location>
        <position position="196"/>
    </location>
    <ligand>
        <name>ATP</name>
        <dbReference type="ChEBI" id="CHEBI:30616"/>
    </ligand>
</feature>
<dbReference type="Proteomes" id="UP000192907">
    <property type="component" value="Unassembled WGS sequence"/>
</dbReference>
<dbReference type="EC" id="2.7.4.3" evidence="5 7"/>
<feature type="binding site" evidence="5">
    <location>
        <position position="124"/>
    </location>
    <ligand>
        <name>ATP</name>
        <dbReference type="ChEBI" id="CHEBI:30616"/>
    </ligand>
</feature>
<dbReference type="OrthoDB" id="5292055at2"/>
<feature type="binding site" evidence="5">
    <location>
        <position position="150"/>
    </location>
    <ligand>
        <name>Zn(2+)</name>
        <dbReference type="ChEBI" id="CHEBI:29105"/>
        <note>structural</note>
    </ligand>
</feature>
<feature type="region of interest" description="NMP" evidence="5">
    <location>
        <begin position="30"/>
        <end position="59"/>
    </location>
</feature>
<feature type="binding site" evidence="5">
    <location>
        <position position="127"/>
    </location>
    <ligand>
        <name>Zn(2+)</name>
        <dbReference type="ChEBI" id="CHEBI:29105"/>
        <note>structural</note>
    </ligand>
</feature>
<dbReference type="GO" id="GO:0008270">
    <property type="term" value="F:zinc ion binding"/>
    <property type="evidence" value="ECO:0007669"/>
    <property type="project" value="UniProtKB-UniRule"/>
</dbReference>
<dbReference type="InterPro" id="IPR000850">
    <property type="entry name" value="Adenylat/UMP-CMP_kin"/>
</dbReference>
<dbReference type="CDD" id="cd01428">
    <property type="entry name" value="ADK"/>
    <property type="match status" value="1"/>
</dbReference>
<dbReference type="InterPro" id="IPR007862">
    <property type="entry name" value="Adenylate_kinase_lid-dom"/>
</dbReference>
<dbReference type="STRING" id="1513793.SAMN06296036_101194"/>
<feature type="binding site" evidence="5">
    <location>
        <position position="157"/>
    </location>
    <ligand>
        <name>AMP</name>
        <dbReference type="ChEBI" id="CHEBI:456215"/>
    </ligand>
</feature>
<dbReference type="NCBIfam" id="TIGR01351">
    <property type="entry name" value="adk"/>
    <property type="match status" value="1"/>
</dbReference>
<dbReference type="FunFam" id="3.40.50.300:FF:000106">
    <property type="entry name" value="Adenylate kinase mitochondrial"/>
    <property type="match status" value="1"/>
</dbReference>
<dbReference type="UniPathway" id="UPA00588">
    <property type="reaction ID" value="UER00649"/>
</dbReference>
<keyword evidence="1 5" id="KW-0808">Transferase</keyword>
<dbReference type="Pfam" id="PF00406">
    <property type="entry name" value="ADK"/>
    <property type="match status" value="1"/>
</dbReference>
<dbReference type="AlphaFoldDB" id="A0A1Y6B2Z8"/>
<evidence type="ECO:0000256" key="5">
    <source>
        <dbReference type="HAMAP-Rule" id="MF_00235"/>
    </source>
</evidence>
<dbReference type="GO" id="GO:0005524">
    <property type="term" value="F:ATP binding"/>
    <property type="evidence" value="ECO:0007669"/>
    <property type="project" value="UniProtKB-UniRule"/>
</dbReference>
<evidence type="ECO:0000256" key="2">
    <source>
        <dbReference type="ARBA" id="ARBA00022727"/>
    </source>
</evidence>
<evidence type="ECO:0000256" key="3">
    <source>
        <dbReference type="ARBA" id="ARBA00022741"/>
    </source>
</evidence>
<feature type="binding site" evidence="5">
    <location>
        <begin position="10"/>
        <end position="15"/>
    </location>
    <ligand>
        <name>ATP</name>
        <dbReference type="ChEBI" id="CHEBI:30616"/>
    </ligand>
</feature>
<dbReference type="PRINTS" id="PR00094">
    <property type="entry name" value="ADENYLTKNASE"/>
</dbReference>
<accession>A0A1Y6B2Z8</accession>
<keyword evidence="2 5" id="KW-0545">Nucleotide biosynthesis</keyword>
<evidence type="ECO:0000256" key="7">
    <source>
        <dbReference type="RuleBase" id="RU003331"/>
    </source>
</evidence>
<keyword evidence="5" id="KW-0862">Zinc</keyword>
<evidence type="ECO:0000313" key="9">
    <source>
        <dbReference type="EMBL" id="SME88768.1"/>
    </source>
</evidence>
<dbReference type="EMBL" id="FWZT01000001">
    <property type="protein sequence ID" value="SME88768.1"/>
    <property type="molecule type" value="Genomic_DNA"/>
</dbReference>
<sequence length="212" mass="23209">MIVVITGAPGAGKGTQADLLVEKQGFRKISTGDALRRQIKLGTEVGKKASELMSAGKLVPDDVLLDILKAELAATTEEKILLDGYPRNLSQAETLKTLKEQYPVKAALHLDVDSDVLMSRLCGRRTCGNCGASFHVNFSPPKVEGVCDRCGGQLQQRPDDNEEKVRVRLDVYENETKPVLDFYQGEGLYVRVDGNGSTEEVFERISKAIQSL</sequence>
<keyword evidence="3 5" id="KW-0547">Nucleotide-binding</keyword>
<dbReference type="RefSeq" id="WP_132314676.1">
    <property type="nucleotide sequence ID" value="NZ_FWZT01000001.1"/>
</dbReference>
<feature type="binding site" evidence="5">
    <location>
        <begin position="84"/>
        <end position="87"/>
    </location>
    <ligand>
        <name>AMP</name>
        <dbReference type="ChEBI" id="CHEBI:456215"/>
    </ligand>
</feature>
<feature type="binding site" evidence="5">
    <location>
        <begin position="57"/>
        <end position="59"/>
    </location>
    <ligand>
        <name>AMP</name>
        <dbReference type="ChEBI" id="CHEBI:456215"/>
    </ligand>
</feature>
<dbReference type="PROSITE" id="PS00113">
    <property type="entry name" value="ADENYLATE_KINASE"/>
    <property type="match status" value="1"/>
</dbReference>
<organism evidence="9 10">
    <name type="scientific">Pseudobacteriovorax antillogorgiicola</name>
    <dbReference type="NCBI Taxonomy" id="1513793"/>
    <lineage>
        <taxon>Bacteria</taxon>
        <taxon>Pseudomonadati</taxon>
        <taxon>Bdellovibrionota</taxon>
        <taxon>Oligoflexia</taxon>
        <taxon>Oligoflexales</taxon>
        <taxon>Pseudobacteriovoracaceae</taxon>
        <taxon>Pseudobacteriovorax</taxon>
    </lineage>
</organism>
<dbReference type="GO" id="GO:0004017">
    <property type="term" value="F:AMP kinase activity"/>
    <property type="evidence" value="ECO:0007669"/>
    <property type="project" value="UniProtKB-UniRule"/>
</dbReference>
<dbReference type="SUPFAM" id="SSF52540">
    <property type="entry name" value="P-loop containing nucleoside triphosphate hydrolases"/>
    <property type="match status" value="1"/>
</dbReference>
<evidence type="ECO:0000313" key="10">
    <source>
        <dbReference type="Proteomes" id="UP000192907"/>
    </source>
</evidence>
<dbReference type="GO" id="GO:0044209">
    <property type="term" value="P:AMP salvage"/>
    <property type="evidence" value="ECO:0007669"/>
    <property type="project" value="UniProtKB-UniRule"/>
</dbReference>
<comment type="subcellular location">
    <subcellularLocation>
        <location evidence="5 7">Cytoplasm</location>
    </subcellularLocation>
</comment>
<dbReference type="Gene3D" id="3.40.50.300">
    <property type="entry name" value="P-loop containing nucleotide triphosphate hydrolases"/>
    <property type="match status" value="1"/>
</dbReference>
<dbReference type="Pfam" id="PF05191">
    <property type="entry name" value="ADK_lid"/>
    <property type="match status" value="1"/>
</dbReference>
<feature type="binding site" evidence="5">
    <location>
        <position position="147"/>
    </location>
    <ligand>
        <name>Zn(2+)</name>
        <dbReference type="ChEBI" id="CHEBI:29105"/>
        <note>structural</note>
    </ligand>
</feature>
<protein>
    <recommendedName>
        <fullName evidence="5 7">Adenylate kinase</fullName>
        <shortName evidence="5">AK</shortName>
        <ecNumber evidence="5 7">2.7.4.3</ecNumber>
    </recommendedName>
    <alternativeName>
        <fullName evidence="5">ATP-AMP transphosphorylase</fullName>
    </alternativeName>
    <alternativeName>
        <fullName evidence="5">ATP:AMP phosphotransferase</fullName>
    </alternativeName>
    <alternativeName>
        <fullName evidence="5">Adenylate monophosphate kinase</fullName>
    </alternativeName>
</protein>
<dbReference type="InterPro" id="IPR033690">
    <property type="entry name" value="Adenylat_kinase_CS"/>
</dbReference>
<dbReference type="GO" id="GO:0005737">
    <property type="term" value="C:cytoplasm"/>
    <property type="evidence" value="ECO:0007669"/>
    <property type="project" value="UniProtKB-SubCell"/>
</dbReference>
<comment type="pathway">
    <text evidence="5">Purine metabolism; AMP biosynthesis via salvage pathway; AMP from ADP: step 1/1.</text>
</comment>
<name>A0A1Y6B2Z8_9BACT</name>
<evidence type="ECO:0000256" key="4">
    <source>
        <dbReference type="ARBA" id="ARBA00022777"/>
    </source>
</evidence>
<feature type="binding site" evidence="5">
    <location>
        <position position="91"/>
    </location>
    <ligand>
        <name>AMP</name>
        <dbReference type="ChEBI" id="CHEBI:456215"/>
    </ligand>
</feature>
<comment type="domain">
    <text evidence="5">Consists of three domains, a large central CORE domain and two small peripheral domains, NMPbind and LID, which undergo movements during catalysis. The LID domain closes over the site of phosphoryl transfer upon ATP binding. Assembling and dissambling the active center during each catalytic cycle provides an effective means to prevent ATP hydrolysis. Some bacteria have evolved a zinc-coordinating structure that stabilizes the LID domain.</text>
</comment>
<dbReference type="HAMAP" id="MF_00235">
    <property type="entry name" value="Adenylate_kinase_Adk"/>
    <property type="match status" value="1"/>
</dbReference>
<keyword evidence="4 5" id="KW-0418">Kinase</keyword>
<comment type="catalytic activity">
    <reaction evidence="5 7">
        <text>AMP + ATP = 2 ADP</text>
        <dbReference type="Rhea" id="RHEA:12973"/>
        <dbReference type="ChEBI" id="CHEBI:30616"/>
        <dbReference type="ChEBI" id="CHEBI:456215"/>
        <dbReference type="ChEBI" id="CHEBI:456216"/>
        <dbReference type="EC" id="2.7.4.3"/>
    </reaction>
</comment>
<keyword evidence="5" id="KW-0479">Metal-binding</keyword>
<feature type="region of interest" description="LID" evidence="5">
    <location>
        <begin position="123"/>
        <end position="160"/>
    </location>
</feature>
<evidence type="ECO:0000259" key="8">
    <source>
        <dbReference type="Pfam" id="PF05191"/>
    </source>
</evidence>
<dbReference type="PANTHER" id="PTHR23359">
    <property type="entry name" value="NUCLEOTIDE KINASE"/>
    <property type="match status" value="1"/>
</dbReference>
<keyword evidence="5 7" id="KW-0067">ATP-binding</keyword>
<dbReference type="InterPro" id="IPR027417">
    <property type="entry name" value="P-loop_NTPase"/>
</dbReference>
<evidence type="ECO:0000256" key="6">
    <source>
        <dbReference type="RuleBase" id="RU003330"/>
    </source>
</evidence>
<dbReference type="NCBIfam" id="NF001381">
    <property type="entry name" value="PRK00279.1-3"/>
    <property type="match status" value="1"/>
</dbReference>
<feature type="domain" description="Adenylate kinase active site lid" evidence="8">
    <location>
        <begin position="124"/>
        <end position="159"/>
    </location>
</feature>
<reference evidence="10" key="1">
    <citation type="submission" date="2017-04" db="EMBL/GenBank/DDBJ databases">
        <authorList>
            <person name="Varghese N."/>
            <person name="Submissions S."/>
        </authorList>
    </citation>
    <scope>NUCLEOTIDE SEQUENCE [LARGE SCALE GENOMIC DNA]</scope>
    <source>
        <strain evidence="10">RKEM611</strain>
    </source>
</reference>
<feature type="binding site" evidence="5">
    <location>
        <position position="36"/>
    </location>
    <ligand>
        <name>AMP</name>
        <dbReference type="ChEBI" id="CHEBI:456215"/>
    </ligand>
</feature>
<feature type="binding site" evidence="5">
    <location>
        <position position="130"/>
    </location>
    <ligand>
        <name>Zn(2+)</name>
        <dbReference type="ChEBI" id="CHEBI:29105"/>
        <note>structural</note>
    </ligand>
</feature>
<feature type="binding site" evidence="5">
    <location>
        <position position="168"/>
    </location>
    <ligand>
        <name>AMP</name>
        <dbReference type="ChEBI" id="CHEBI:456215"/>
    </ligand>
</feature>
<comment type="similarity">
    <text evidence="5 6">Belongs to the adenylate kinase family.</text>
</comment>
<feature type="binding site" evidence="5">
    <location>
        <begin position="133"/>
        <end position="134"/>
    </location>
    <ligand>
        <name>ATP</name>
        <dbReference type="ChEBI" id="CHEBI:30616"/>
    </ligand>
</feature>
<keyword evidence="10" id="KW-1185">Reference proteome</keyword>
<dbReference type="InterPro" id="IPR006259">
    <property type="entry name" value="Adenyl_kin_sub"/>
</dbReference>
<comment type="subunit">
    <text evidence="5 7">Monomer.</text>
</comment>
<proteinExistence type="inferred from homology"/>
<dbReference type="NCBIfam" id="NF011100">
    <property type="entry name" value="PRK14527.1"/>
    <property type="match status" value="1"/>
</dbReference>